<dbReference type="SUPFAM" id="SSF51735">
    <property type="entry name" value="NAD(P)-binding Rossmann-fold domains"/>
    <property type="match status" value="2"/>
</dbReference>
<dbReference type="SUPFAM" id="SSF52151">
    <property type="entry name" value="FabD/lysophospholipase-like"/>
    <property type="match status" value="1"/>
</dbReference>
<dbReference type="SMART" id="SM00823">
    <property type="entry name" value="PKS_PP"/>
    <property type="match status" value="1"/>
</dbReference>
<accession>A0ABQ1C7B2</accession>
<dbReference type="Pfam" id="PF00550">
    <property type="entry name" value="PP-binding"/>
    <property type="match status" value="1"/>
</dbReference>
<keyword evidence="4" id="KW-0521">NADP</keyword>
<evidence type="ECO:0000256" key="1">
    <source>
        <dbReference type="ARBA" id="ARBA00022450"/>
    </source>
</evidence>
<dbReference type="CDD" id="cd05274">
    <property type="entry name" value="KR_FAS_SDR_x"/>
    <property type="match status" value="1"/>
</dbReference>
<evidence type="ECO:0000313" key="7">
    <source>
        <dbReference type="EMBL" id="GFG80381.1"/>
    </source>
</evidence>
<keyword evidence="1" id="KW-0596">Phosphopantetheine</keyword>
<dbReference type="InterPro" id="IPR014043">
    <property type="entry name" value="Acyl_transferase_dom"/>
</dbReference>
<dbReference type="InterPro" id="IPR009081">
    <property type="entry name" value="PP-bd_ACP"/>
</dbReference>
<dbReference type="Pfam" id="PF08659">
    <property type="entry name" value="KR"/>
    <property type="match status" value="1"/>
</dbReference>
<dbReference type="SUPFAM" id="SSF55048">
    <property type="entry name" value="Probable ACP-binding domain of malonyl-CoA ACP transacylase"/>
    <property type="match status" value="1"/>
</dbReference>
<dbReference type="InterPro" id="IPR057326">
    <property type="entry name" value="KR_dom"/>
</dbReference>
<dbReference type="InterPro" id="IPR036291">
    <property type="entry name" value="NAD(P)-bd_dom_sf"/>
</dbReference>
<keyword evidence="2" id="KW-0597">Phosphoprotein</keyword>
<dbReference type="InterPro" id="IPR020806">
    <property type="entry name" value="PKS_PP-bd"/>
</dbReference>
<feature type="domain" description="Carrier" evidence="6">
    <location>
        <begin position="975"/>
        <end position="1048"/>
    </location>
</feature>
<evidence type="ECO:0000259" key="6">
    <source>
        <dbReference type="PROSITE" id="PS50075"/>
    </source>
</evidence>
<dbReference type="PANTHER" id="PTHR43775:SF37">
    <property type="entry name" value="SI:DKEY-61P9.11"/>
    <property type="match status" value="1"/>
</dbReference>
<name>A0ABQ1C7B2_9MYCO</name>
<dbReference type="SMART" id="SM00827">
    <property type="entry name" value="PKS_AT"/>
    <property type="match status" value="1"/>
</dbReference>
<dbReference type="Gene3D" id="1.10.1200.10">
    <property type="entry name" value="ACP-like"/>
    <property type="match status" value="1"/>
</dbReference>
<dbReference type="PROSITE" id="PS50075">
    <property type="entry name" value="CARRIER"/>
    <property type="match status" value="1"/>
</dbReference>
<dbReference type="Proteomes" id="UP000465240">
    <property type="component" value="Unassembled WGS sequence"/>
</dbReference>
<dbReference type="InterPro" id="IPR016035">
    <property type="entry name" value="Acyl_Trfase/lysoPLipase"/>
</dbReference>
<dbReference type="Gene3D" id="3.30.70.3290">
    <property type="match status" value="1"/>
</dbReference>
<dbReference type="InterPro" id="IPR036736">
    <property type="entry name" value="ACP-like_sf"/>
</dbReference>
<evidence type="ECO:0000256" key="4">
    <source>
        <dbReference type="ARBA" id="ARBA00022857"/>
    </source>
</evidence>
<dbReference type="Gene3D" id="3.40.366.10">
    <property type="entry name" value="Malonyl-Coenzyme A Acyl Carrier Protein, domain 2"/>
    <property type="match status" value="1"/>
</dbReference>
<dbReference type="SMART" id="SM00822">
    <property type="entry name" value="PKS_KR"/>
    <property type="match status" value="1"/>
</dbReference>
<reference evidence="7 8" key="1">
    <citation type="journal article" date="2019" name="Emerg. Microbes Infect.">
        <title>Comprehensive subspecies identification of 175 nontuberculous mycobacteria species based on 7547 genomic profiles.</title>
        <authorList>
            <person name="Matsumoto Y."/>
            <person name="Kinjo T."/>
            <person name="Motooka D."/>
            <person name="Nabeya D."/>
            <person name="Jung N."/>
            <person name="Uechi K."/>
            <person name="Horii T."/>
            <person name="Iida T."/>
            <person name="Fujita J."/>
            <person name="Nakamura S."/>
        </authorList>
    </citation>
    <scope>NUCLEOTIDE SEQUENCE [LARGE SCALE GENOMIC DNA]</scope>
    <source>
        <strain evidence="7 8">JCM 18565</strain>
    </source>
</reference>
<comment type="caution">
    <text evidence="7">The sequence shown here is derived from an EMBL/GenBank/DDBJ whole genome shotgun (WGS) entry which is preliminary data.</text>
</comment>
<keyword evidence="5" id="KW-0511">Multifunctional enzyme</keyword>
<evidence type="ECO:0000256" key="5">
    <source>
        <dbReference type="ARBA" id="ARBA00023268"/>
    </source>
</evidence>
<dbReference type="EMBL" id="BLKX01000001">
    <property type="protein sequence ID" value="GFG80381.1"/>
    <property type="molecule type" value="Genomic_DNA"/>
</dbReference>
<gene>
    <name evidence="7" type="ORF">MPRG_36570</name>
</gene>
<dbReference type="Gene3D" id="3.40.50.720">
    <property type="entry name" value="NAD(P)-binding Rossmann-like Domain"/>
    <property type="match status" value="1"/>
</dbReference>
<dbReference type="NCBIfam" id="NF037941">
    <property type="entry name" value="PKS_NbtC"/>
    <property type="match status" value="1"/>
</dbReference>
<evidence type="ECO:0000256" key="2">
    <source>
        <dbReference type="ARBA" id="ARBA00022553"/>
    </source>
</evidence>
<dbReference type="InterPro" id="IPR013968">
    <property type="entry name" value="PKS_KR"/>
</dbReference>
<evidence type="ECO:0000313" key="8">
    <source>
        <dbReference type="Proteomes" id="UP000465240"/>
    </source>
</evidence>
<dbReference type="InterPro" id="IPR050091">
    <property type="entry name" value="PKS_NRPS_Biosynth_Enz"/>
</dbReference>
<organism evidence="7 8">
    <name type="scientific">Mycobacterium paragordonae</name>
    <dbReference type="NCBI Taxonomy" id="1389713"/>
    <lineage>
        <taxon>Bacteria</taxon>
        <taxon>Bacillati</taxon>
        <taxon>Actinomycetota</taxon>
        <taxon>Actinomycetes</taxon>
        <taxon>Mycobacteriales</taxon>
        <taxon>Mycobacteriaceae</taxon>
        <taxon>Mycobacterium</taxon>
    </lineage>
</organism>
<keyword evidence="3" id="KW-0808">Transferase</keyword>
<dbReference type="InterPro" id="IPR001227">
    <property type="entry name" value="Ac_transferase_dom_sf"/>
</dbReference>
<dbReference type="SUPFAM" id="SSF47336">
    <property type="entry name" value="ACP-like"/>
    <property type="match status" value="1"/>
</dbReference>
<evidence type="ECO:0000256" key="3">
    <source>
        <dbReference type="ARBA" id="ARBA00022679"/>
    </source>
</evidence>
<dbReference type="InterPro" id="IPR016036">
    <property type="entry name" value="Malonyl_transacylase_ACP-bd"/>
</dbReference>
<keyword evidence="8" id="KW-1185">Reference proteome</keyword>
<dbReference type="PANTHER" id="PTHR43775">
    <property type="entry name" value="FATTY ACID SYNTHASE"/>
    <property type="match status" value="1"/>
</dbReference>
<protein>
    <submittedName>
        <fullName evidence="7">Polyketide synthase MbtD</fullName>
    </submittedName>
</protein>
<dbReference type="Pfam" id="PF00698">
    <property type="entry name" value="Acyl_transf_1"/>
    <property type="match status" value="1"/>
</dbReference>
<sequence length="1048" mass="110783">MTRYLLPNGAIPVLLTSDNPELIPVDAAALLAYLADHPEAAPHLIAAMLFRTRVARKHRVLALVRDRKELTEALRAIVDDREHGSVLRADAAAAARRHAYVFPGQGSQRPGMGRRWYDSVPAYRAEVERCAAVFAELTGQSPLDYLLNDQFVAPGDASDDARTVQPALFTQMAGLAAVWRSFGVAPAVTIGHSQGEVAAAYVSGRITLADAVRVIALRARAADGLGAGDYAMAVLATDRETCEDLVARCAGWAQVSAVNSPNMHAISGDRESVQSIVDTCAARDVFARMIPVRYPAHTGLINGLRDELCTGIGRELSSLTFSDSDIACLGATLGGPLTPEQPVDQYWFWNLRNTVRFDKAMTAARSFDIDTYIELAEHPTLQLAIQENLTHDAGRNSMVVGTSTRTDNDLTDFTRNLMRCALHDLNYPWDSLATESQGPPALPLPDFPNTPMNEIALWMPYEQGLSPAARKASAAGPNVAEPDVLGPTVVGPNVVAPDVVVPDVVAPEENLDQPAPRMLAEKWVRLSRRSLVPPRTIGIIDHTGAAADLAAALTVAAGDVGATARVLSADEIRTAPGDLNACVILLPRSAQGGASAAVHSVATFFAERRWWPGVVAGITDYWLVTVGGEAVVNGDPPPDLAHAGASAGFRCVGATYPGTRFRHLDIPDAGPAGPAEAVAIVAALHTAEESELALRDGGLYAKRVVDHDAPVTGTDDQPAGHVLIVGGTGKLGLEFCEHFARRGAREITLLNRSGETASAAQRLQTIRSATGIDIRVVACDVNDTAAVSALSEQATPADLIIHAAVEYSGIELPDITAAAVDHALQAKVVGIARVLHTFPRAEGCRVVLCSSISASVGGRGLALYAAGNRMLDAMAYQLRAEGLDCVSVQWGHWRVHLEESGSAMLAGLGVVPMRPADALAVNVSGLRGNAIVAAFELHRARSVLEACGRGSLLSQLNSAAQRPAEPPARPRENGAGLSQRLVSLLAQAIGADSADTIDIAVPMVAIGLDSLQALEFRRRVKAELNRDLEVADLLGGATIAELLAKLDA</sequence>
<proteinExistence type="predicted"/>